<dbReference type="EMBL" id="GBXM01022890">
    <property type="protein sequence ID" value="JAH85687.1"/>
    <property type="molecule type" value="Transcribed_RNA"/>
</dbReference>
<reference evidence="1" key="1">
    <citation type="submission" date="2014-11" db="EMBL/GenBank/DDBJ databases">
        <authorList>
            <person name="Amaro Gonzalez C."/>
        </authorList>
    </citation>
    <scope>NUCLEOTIDE SEQUENCE</scope>
</reference>
<sequence>MSYSRYVGHWTFSQGFLGTTIND</sequence>
<evidence type="ECO:0000313" key="1">
    <source>
        <dbReference type="EMBL" id="JAH85687.1"/>
    </source>
</evidence>
<organism evidence="1">
    <name type="scientific">Anguilla anguilla</name>
    <name type="common">European freshwater eel</name>
    <name type="synonym">Muraena anguilla</name>
    <dbReference type="NCBI Taxonomy" id="7936"/>
    <lineage>
        <taxon>Eukaryota</taxon>
        <taxon>Metazoa</taxon>
        <taxon>Chordata</taxon>
        <taxon>Craniata</taxon>
        <taxon>Vertebrata</taxon>
        <taxon>Euteleostomi</taxon>
        <taxon>Actinopterygii</taxon>
        <taxon>Neopterygii</taxon>
        <taxon>Teleostei</taxon>
        <taxon>Anguilliformes</taxon>
        <taxon>Anguillidae</taxon>
        <taxon>Anguilla</taxon>
    </lineage>
</organism>
<protein>
    <submittedName>
        <fullName evidence="1">Uncharacterized protein</fullName>
    </submittedName>
</protein>
<reference evidence="1" key="2">
    <citation type="journal article" date="2015" name="Fish Shellfish Immunol.">
        <title>Early steps in the European eel (Anguilla anguilla)-Vibrio vulnificus interaction in the gills: Role of the RtxA13 toxin.</title>
        <authorList>
            <person name="Callol A."/>
            <person name="Pajuelo D."/>
            <person name="Ebbesson L."/>
            <person name="Teles M."/>
            <person name="MacKenzie S."/>
            <person name="Amaro C."/>
        </authorList>
    </citation>
    <scope>NUCLEOTIDE SEQUENCE</scope>
</reference>
<name>A0A0E9W5P1_ANGAN</name>
<accession>A0A0E9W5P1</accession>
<dbReference type="AlphaFoldDB" id="A0A0E9W5P1"/>
<proteinExistence type="predicted"/>